<dbReference type="InterPro" id="IPR008974">
    <property type="entry name" value="TRAF-like"/>
</dbReference>
<comment type="pathway">
    <text evidence="2">Protein modification; protein ubiquitination.</text>
</comment>
<dbReference type="InterPro" id="IPR045005">
    <property type="entry name" value="BPM1-6"/>
</dbReference>
<dbReference type="InterPro" id="IPR011333">
    <property type="entry name" value="SKP1/BTB/POZ_sf"/>
</dbReference>
<dbReference type="InterPro" id="IPR034090">
    <property type="entry name" value="BPM_C"/>
</dbReference>
<name>A0AAD4T3R9_9MAGN</name>
<dbReference type="PANTHER" id="PTHR26379">
    <property type="entry name" value="BTB/POZ AND MATH DOMAIN-CONTAINING PROTEIN 1"/>
    <property type="match status" value="1"/>
</dbReference>
<dbReference type="CDD" id="cd00121">
    <property type="entry name" value="MATH"/>
    <property type="match status" value="1"/>
</dbReference>
<dbReference type="SUPFAM" id="SSF54695">
    <property type="entry name" value="POZ domain"/>
    <property type="match status" value="1"/>
</dbReference>
<dbReference type="FunFam" id="3.30.710.10:FF:000136">
    <property type="entry name" value="BTB-POZ and math domain 1"/>
    <property type="match status" value="1"/>
</dbReference>
<dbReference type="Proteomes" id="UP001202328">
    <property type="component" value="Unassembled WGS sequence"/>
</dbReference>
<dbReference type="AlphaFoldDB" id="A0AAD4T3R9"/>
<comment type="caution">
    <text evidence="6">The sequence shown here is derived from an EMBL/GenBank/DDBJ whole genome shotgun (WGS) entry which is preliminary data.</text>
</comment>
<dbReference type="SMART" id="SM00225">
    <property type="entry name" value="BTB"/>
    <property type="match status" value="1"/>
</dbReference>
<dbReference type="PANTHER" id="PTHR26379:SF293">
    <property type="entry name" value="BTB_POZ AND MATH DOMAIN-CONTAINING PROTEIN 3"/>
    <property type="match status" value="1"/>
</dbReference>
<dbReference type="PROSITE" id="PS50097">
    <property type="entry name" value="BTB"/>
    <property type="match status" value="1"/>
</dbReference>
<dbReference type="Gene3D" id="3.30.710.10">
    <property type="entry name" value="Potassium Channel Kv1.1, Chain A"/>
    <property type="match status" value="1"/>
</dbReference>
<proteinExistence type="inferred from homology"/>
<sequence>MGTAATKPRYLKSSILDTSSKSINETVNGSHEYVIKGYSLAKGMGVGKFINSSVFTVGGYEWGIYFYPDGHSFAHKEFVSVFIVLLVSPSTDVRALFELKLLDQSGKGRHKVDSHFDSPLETGPFTLKSRGSIWGFPQYLIRSSLENSDFLRDDCLVIQCTVGVVGTRVEGGKHCAIPVPPSDMIQSLKSLLESGTGSDVTFQVGDKLFKAHKLVVATRSPVFKAQFFGLVGNPDMKTVVIEDFDPIAFKAMLLFLYTDELPEAHELFDSDPHCTSTVVVQHLLAASDRFDLARLKLMCEAKLCEEITTNTVAITLTLAEQHHCVQLKTVCLNFAARPENLGAVMQSEGFAYLEESCPSLLLELLETVAAADNSLSSVIFYRKRNGNNGSSSKTNTGLSGLPSKIVLAVCFGTFCCFAMRLIKRQGSAGLSKW</sequence>
<evidence type="ECO:0000259" key="5">
    <source>
        <dbReference type="PROSITE" id="PS50144"/>
    </source>
</evidence>
<dbReference type="InterPro" id="IPR056423">
    <property type="entry name" value="BACK_BPM_SPOP"/>
</dbReference>
<gene>
    <name evidence="6" type="ORF">MKW98_029207</name>
</gene>
<feature type="domain" description="MATH" evidence="5">
    <location>
        <begin position="28"/>
        <end position="162"/>
    </location>
</feature>
<dbReference type="SUPFAM" id="SSF49599">
    <property type="entry name" value="TRAF domain-like"/>
    <property type="match status" value="1"/>
</dbReference>
<dbReference type="GO" id="GO:0016567">
    <property type="term" value="P:protein ubiquitination"/>
    <property type="evidence" value="ECO:0007669"/>
    <property type="project" value="InterPro"/>
</dbReference>
<evidence type="ECO:0008006" key="8">
    <source>
        <dbReference type="Google" id="ProtNLM"/>
    </source>
</evidence>
<protein>
    <recommendedName>
        <fullName evidence="8">BTB/POZ and MATH domain-containing protein 3</fullName>
    </recommendedName>
</protein>
<evidence type="ECO:0000256" key="1">
    <source>
        <dbReference type="ARBA" id="ARBA00002668"/>
    </source>
</evidence>
<evidence type="ECO:0000256" key="2">
    <source>
        <dbReference type="ARBA" id="ARBA00004906"/>
    </source>
</evidence>
<organism evidence="6 7">
    <name type="scientific">Papaver atlanticum</name>
    <dbReference type="NCBI Taxonomy" id="357466"/>
    <lineage>
        <taxon>Eukaryota</taxon>
        <taxon>Viridiplantae</taxon>
        <taxon>Streptophyta</taxon>
        <taxon>Embryophyta</taxon>
        <taxon>Tracheophyta</taxon>
        <taxon>Spermatophyta</taxon>
        <taxon>Magnoliopsida</taxon>
        <taxon>Ranunculales</taxon>
        <taxon>Papaveraceae</taxon>
        <taxon>Papaveroideae</taxon>
        <taxon>Papaver</taxon>
    </lineage>
</organism>
<dbReference type="GO" id="GO:0071472">
    <property type="term" value="P:cellular response to salt stress"/>
    <property type="evidence" value="ECO:0007669"/>
    <property type="project" value="UniProtKB-ARBA"/>
</dbReference>
<evidence type="ECO:0000313" key="6">
    <source>
        <dbReference type="EMBL" id="KAI3932974.1"/>
    </source>
</evidence>
<comment type="similarity">
    <text evidence="3">Belongs to the Tdpoz family.</text>
</comment>
<evidence type="ECO:0000256" key="3">
    <source>
        <dbReference type="ARBA" id="ARBA00010846"/>
    </source>
</evidence>
<dbReference type="CDD" id="cd14736">
    <property type="entry name" value="BACK_AtBPM-like"/>
    <property type="match status" value="1"/>
</dbReference>
<dbReference type="CDD" id="cd18280">
    <property type="entry name" value="BTB_POZ_BPM_plant"/>
    <property type="match status" value="1"/>
</dbReference>
<accession>A0AAD4T3R9</accession>
<reference evidence="6" key="1">
    <citation type="submission" date="2022-04" db="EMBL/GenBank/DDBJ databases">
        <title>A functionally conserved STORR gene fusion in Papaver species that diverged 16.8 million years ago.</title>
        <authorList>
            <person name="Catania T."/>
        </authorList>
    </citation>
    <scope>NUCLEOTIDE SEQUENCE</scope>
    <source>
        <strain evidence="6">S-188037</strain>
    </source>
</reference>
<comment type="function">
    <text evidence="1">May act as a substrate-specific adapter of an E3 ubiquitin-protein ligase complex (CUL3-RBX1-BTB) which mediates the ubiquitination and subsequent proteasomal degradation of target proteins.</text>
</comment>
<dbReference type="Gene3D" id="2.60.210.10">
    <property type="entry name" value="Apoptosis, Tumor Necrosis Factor Receptor Associated Protein 2, Chain A"/>
    <property type="match status" value="1"/>
</dbReference>
<feature type="domain" description="BTB" evidence="4">
    <location>
        <begin position="198"/>
        <end position="265"/>
    </location>
</feature>
<dbReference type="Pfam" id="PF22486">
    <property type="entry name" value="MATH_2"/>
    <property type="match status" value="1"/>
</dbReference>
<dbReference type="InterPro" id="IPR002083">
    <property type="entry name" value="MATH/TRAF_dom"/>
</dbReference>
<dbReference type="Pfam" id="PF24570">
    <property type="entry name" value="BACK_BPM_SPOP"/>
    <property type="match status" value="1"/>
</dbReference>
<dbReference type="PROSITE" id="PS50144">
    <property type="entry name" value="MATH"/>
    <property type="match status" value="1"/>
</dbReference>
<dbReference type="Gene3D" id="1.25.40.420">
    <property type="match status" value="1"/>
</dbReference>
<evidence type="ECO:0000313" key="7">
    <source>
        <dbReference type="Proteomes" id="UP001202328"/>
    </source>
</evidence>
<evidence type="ECO:0000259" key="4">
    <source>
        <dbReference type="PROSITE" id="PS50097"/>
    </source>
</evidence>
<dbReference type="SMART" id="SM00061">
    <property type="entry name" value="MATH"/>
    <property type="match status" value="1"/>
</dbReference>
<keyword evidence="7" id="KW-1185">Reference proteome</keyword>
<dbReference type="InterPro" id="IPR000210">
    <property type="entry name" value="BTB/POZ_dom"/>
</dbReference>
<dbReference type="Pfam" id="PF00651">
    <property type="entry name" value="BTB"/>
    <property type="match status" value="1"/>
</dbReference>
<dbReference type="EMBL" id="JAJJMB010006973">
    <property type="protein sequence ID" value="KAI3932974.1"/>
    <property type="molecule type" value="Genomic_DNA"/>
</dbReference>